<dbReference type="SUPFAM" id="SSF55681">
    <property type="entry name" value="Class II aaRS and biotin synthetases"/>
    <property type="match status" value="1"/>
</dbReference>
<dbReference type="InterPro" id="IPR036754">
    <property type="entry name" value="YbaK/aa-tRNA-synt-asso_dom_sf"/>
</dbReference>
<evidence type="ECO:0000256" key="7">
    <source>
        <dbReference type="ARBA" id="ARBA00022917"/>
    </source>
</evidence>
<dbReference type="Gene3D" id="3.90.960.10">
    <property type="entry name" value="YbaK/aminoacyl-tRNA synthetase-associated domain"/>
    <property type="match status" value="1"/>
</dbReference>
<dbReference type="InterPro" id="IPR050062">
    <property type="entry name" value="Pro-tRNA_synthetase"/>
</dbReference>
<dbReference type="InterPro" id="IPR045864">
    <property type="entry name" value="aa-tRNA-synth_II/BPL/LPL"/>
</dbReference>
<keyword evidence="3 10" id="KW-0963">Cytoplasm</keyword>
<dbReference type="Pfam" id="PF03129">
    <property type="entry name" value="HGTP_anticodon"/>
    <property type="match status" value="1"/>
</dbReference>
<dbReference type="InterPro" id="IPR006195">
    <property type="entry name" value="aa-tRNA-synth_II"/>
</dbReference>
<dbReference type="PRINTS" id="PR01046">
    <property type="entry name" value="TRNASYNTHPRO"/>
</dbReference>
<dbReference type="InterPro" id="IPR002314">
    <property type="entry name" value="aa-tRNA-synt_IIb"/>
</dbReference>
<comment type="catalytic activity">
    <reaction evidence="9 10">
        <text>tRNA(Pro) + L-proline + ATP = L-prolyl-tRNA(Pro) + AMP + diphosphate</text>
        <dbReference type="Rhea" id="RHEA:14305"/>
        <dbReference type="Rhea" id="RHEA-COMP:9700"/>
        <dbReference type="Rhea" id="RHEA-COMP:9702"/>
        <dbReference type="ChEBI" id="CHEBI:30616"/>
        <dbReference type="ChEBI" id="CHEBI:33019"/>
        <dbReference type="ChEBI" id="CHEBI:60039"/>
        <dbReference type="ChEBI" id="CHEBI:78442"/>
        <dbReference type="ChEBI" id="CHEBI:78532"/>
        <dbReference type="ChEBI" id="CHEBI:456215"/>
        <dbReference type="EC" id="6.1.1.15"/>
    </reaction>
</comment>
<evidence type="ECO:0000256" key="8">
    <source>
        <dbReference type="ARBA" id="ARBA00023146"/>
    </source>
</evidence>
<dbReference type="SUPFAM" id="SSF52954">
    <property type="entry name" value="Class II aaRS ABD-related"/>
    <property type="match status" value="1"/>
</dbReference>
<gene>
    <name evidence="10" type="primary">proS</name>
    <name evidence="12" type="ORF">RI844_02180</name>
</gene>
<comment type="function">
    <text evidence="10">Catalyzes the attachment of proline to tRNA(Pro) in a two-step reaction: proline is first activated by ATP to form Pro-AMP and then transferred to the acceptor end of tRNA(Pro). As ProRS can inadvertently accommodate and process non-cognate amino acids such as alanine and cysteine, to avoid such errors it has two additional distinct editing activities against alanine. One activity is designated as 'pretransfer' editing and involves the tRNA(Pro)-independent hydrolysis of activated Ala-AMP. The other activity is designated 'posttransfer' editing and involves deacylation of mischarged Ala-tRNA(Pro). The misacylated Cys-tRNA(Pro) is not edited by ProRS.</text>
</comment>
<keyword evidence="5 10" id="KW-0547">Nucleotide-binding</keyword>
<proteinExistence type="inferred from homology"/>
<accession>A0ABZ0GQ40</accession>
<dbReference type="CDD" id="cd04334">
    <property type="entry name" value="ProRS-INS"/>
    <property type="match status" value="1"/>
</dbReference>
<protein>
    <recommendedName>
        <fullName evidence="10">Proline--tRNA ligase</fullName>
        <ecNumber evidence="10">6.1.1.15</ecNumber>
    </recommendedName>
    <alternativeName>
        <fullName evidence="10">Prolyl-tRNA synthetase</fullName>
        <shortName evidence="10">ProRS</shortName>
    </alternativeName>
</protein>
<evidence type="ECO:0000256" key="2">
    <source>
        <dbReference type="ARBA" id="ARBA00011738"/>
    </source>
</evidence>
<dbReference type="InterPro" id="IPR007214">
    <property type="entry name" value="YbaK/aa-tRNA-synth-assoc-dom"/>
</dbReference>
<evidence type="ECO:0000256" key="10">
    <source>
        <dbReference type="HAMAP-Rule" id="MF_01569"/>
    </source>
</evidence>
<evidence type="ECO:0000256" key="3">
    <source>
        <dbReference type="ARBA" id="ARBA00022490"/>
    </source>
</evidence>
<dbReference type="PROSITE" id="PS50862">
    <property type="entry name" value="AA_TRNA_LIGASE_II"/>
    <property type="match status" value="1"/>
</dbReference>
<dbReference type="InterPro" id="IPR044140">
    <property type="entry name" value="ProRS_anticodon_short"/>
</dbReference>
<dbReference type="InterPro" id="IPR036621">
    <property type="entry name" value="Anticodon-bd_dom_sf"/>
</dbReference>
<dbReference type="Pfam" id="PF00587">
    <property type="entry name" value="tRNA-synt_2b"/>
    <property type="match status" value="1"/>
</dbReference>
<keyword evidence="6 10" id="KW-0067">ATP-binding</keyword>
<keyword evidence="4 10" id="KW-0436">Ligase</keyword>
<dbReference type="InterPro" id="IPR002316">
    <property type="entry name" value="Pro-tRNA-ligase_IIa"/>
</dbReference>
<evidence type="ECO:0000256" key="9">
    <source>
        <dbReference type="ARBA" id="ARBA00047671"/>
    </source>
</evidence>
<dbReference type="NCBIfam" id="NF006625">
    <property type="entry name" value="PRK09194.1"/>
    <property type="match status" value="1"/>
</dbReference>
<dbReference type="PANTHER" id="PTHR42753">
    <property type="entry name" value="MITOCHONDRIAL RIBOSOME PROTEIN L39/PROLYL-TRNA LIGASE FAMILY MEMBER"/>
    <property type="match status" value="1"/>
</dbReference>
<organism evidence="12 13">
    <name type="scientific">Thalassotalea fonticola</name>
    <dbReference type="NCBI Taxonomy" id="3065649"/>
    <lineage>
        <taxon>Bacteria</taxon>
        <taxon>Pseudomonadati</taxon>
        <taxon>Pseudomonadota</taxon>
        <taxon>Gammaproteobacteria</taxon>
        <taxon>Alteromonadales</taxon>
        <taxon>Colwelliaceae</taxon>
        <taxon>Thalassotalea</taxon>
    </lineage>
</organism>
<dbReference type="GO" id="GO:0004827">
    <property type="term" value="F:proline-tRNA ligase activity"/>
    <property type="evidence" value="ECO:0007669"/>
    <property type="project" value="UniProtKB-EC"/>
</dbReference>
<keyword evidence="7 10" id="KW-0648">Protein biosynthesis</keyword>
<name>A0ABZ0GQ40_9GAMM</name>
<evidence type="ECO:0000256" key="4">
    <source>
        <dbReference type="ARBA" id="ARBA00022598"/>
    </source>
</evidence>
<dbReference type="NCBIfam" id="TIGR00409">
    <property type="entry name" value="proS_fam_II"/>
    <property type="match status" value="1"/>
</dbReference>
<sequence length="571" mass="62939">MRTSQYLLSTLKETPANAEVISHQYMLRAGLIRPVASGLYTWLPTGLKVLKKVENIVREEMDRAGAIEMLMPLVQPADLWEESGRWEDYGPELARLKDRHNRSFVLGPTHEEVITKLISFELNSYKQLPLNMYQIQTKFRDEIRPRFGVMRGREFLMKDAYSFHLSTECLDKTYQEMHAAYCRIFERLGLDYRPVIADTGSIGGDASHEFHVLAESGEDDIAFSSHSDYAANIEKAEALAPAGERAPAEMGISKVATPDVHTIEELCKFFDVAANQVAKTLLVVGECEEGDTAPIVALVLRGDHTLNELKAEKIAGIASPLAFASEEQITAAANCDAGSIGPVGLNITVIVDRSAAHLSDFICGANETGFHFTGTNFERDIKDYTVADIRNVVAGDPSPCGNGSIEIKRGIEVGHIFQLGEKYAKAMGAAVLNDQGKNQTLTMGCYGIGVSRIVAAAIEQNNDANGIIWPEAIAPFKVVIIPMNMHKSHRVHETAEQLYSDLKAAGIEVMIDDRKERPGVMFKDMELIGIPHSIIVGERNLDNAEVEYKSRISGDKSTLKIADVLEFIKAK</sequence>
<reference evidence="12 13" key="1">
    <citation type="submission" date="2023-09" db="EMBL/GenBank/DDBJ databases">
        <authorList>
            <person name="Qi X."/>
        </authorList>
    </citation>
    <scope>NUCLEOTIDE SEQUENCE [LARGE SCALE GENOMIC DNA]</scope>
    <source>
        <strain evidence="12 13">S1-1</strain>
    </source>
</reference>
<dbReference type="SUPFAM" id="SSF55826">
    <property type="entry name" value="YbaK/ProRS associated domain"/>
    <property type="match status" value="1"/>
</dbReference>
<dbReference type="InterPro" id="IPR033730">
    <property type="entry name" value="ProRS_core_prok"/>
</dbReference>
<dbReference type="InterPro" id="IPR004154">
    <property type="entry name" value="Anticodon-bd"/>
</dbReference>
<comment type="subunit">
    <text evidence="2 10">Homodimer.</text>
</comment>
<dbReference type="CDD" id="cd00861">
    <property type="entry name" value="ProRS_anticodon_short"/>
    <property type="match status" value="1"/>
</dbReference>
<dbReference type="Gene3D" id="3.40.50.800">
    <property type="entry name" value="Anticodon-binding domain"/>
    <property type="match status" value="1"/>
</dbReference>
<evidence type="ECO:0000256" key="6">
    <source>
        <dbReference type="ARBA" id="ARBA00022840"/>
    </source>
</evidence>
<keyword evidence="8 10" id="KW-0030">Aminoacyl-tRNA synthetase</keyword>
<evidence type="ECO:0000256" key="1">
    <source>
        <dbReference type="ARBA" id="ARBA00004496"/>
    </source>
</evidence>
<dbReference type="CDD" id="cd00779">
    <property type="entry name" value="ProRS_core_prok"/>
    <property type="match status" value="1"/>
</dbReference>
<dbReference type="HAMAP" id="MF_01569">
    <property type="entry name" value="Pro_tRNA_synth_type1"/>
    <property type="match status" value="1"/>
</dbReference>
<feature type="domain" description="Aminoacyl-transfer RNA synthetases class-II family profile" evidence="11">
    <location>
        <begin position="33"/>
        <end position="470"/>
    </location>
</feature>
<comment type="domain">
    <text evidence="10">Consists of three domains: the N-terminal catalytic domain, the editing domain and the C-terminal anticodon-binding domain.</text>
</comment>
<comment type="similarity">
    <text evidence="10">Belongs to the class-II aminoacyl-tRNA synthetase family. ProS type 1 subfamily.</text>
</comment>
<dbReference type="PIRSF" id="PIRSF001535">
    <property type="entry name" value="ProRS_1"/>
    <property type="match status" value="1"/>
</dbReference>
<evidence type="ECO:0000256" key="5">
    <source>
        <dbReference type="ARBA" id="ARBA00022741"/>
    </source>
</evidence>
<comment type="subcellular location">
    <subcellularLocation>
        <location evidence="1 10">Cytoplasm</location>
    </subcellularLocation>
</comment>
<dbReference type="Pfam" id="PF04073">
    <property type="entry name" value="tRNA_edit"/>
    <property type="match status" value="1"/>
</dbReference>
<dbReference type="InterPro" id="IPR023717">
    <property type="entry name" value="Pro-tRNA-Synthase_IIa_type1"/>
</dbReference>
<evidence type="ECO:0000259" key="11">
    <source>
        <dbReference type="PROSITE" id="PS50862"/>
    </source>
</evidence>
<dbReference type="Gene3D" id="3.30.930.10">
    <property type="entry name" value="Bira Bifunctional Protein, Domain 2"/>
    <property type="match status" value="2"/>
</dbReference>
<keyword evidence="13" id="KW-1185">Reference proteome</keyword>
<dbReference type="PANTHER" id="PTHR42753:SF2">
    <property type="entry name" value="PROLINE--TRNA LIGASE"/>
    <property type="match status" value="1"/>
</dbReference>
<dbReference type="EMBL" id="CP136600">
    <property type="protein sequence ID" value="WOH38067.1"/>
    <property type="molecule type" value="Genomic_DNA"/>
</dbReference>
<evidence type="ECO:0000313" key="13">
    <source>
        <dbReference type="Proteomes" id="UP001301442"/>
    </source>
</evidence>
<evidence type="ECO:0000313" key="12">
    <source>
        <dbReference type="EMBL" id="WOH38067.1"/>
    </source>
</evidence>
<dbReference type="EC" id="6.1.1.15" evidence="10"/>
<dbReference type="RefSeq" id="WP_348396841.1">
    <property type="nucleotide sequence ID" value="NZ_CP136600.1"/>
</dbReference>
<dbReference type="InterPro" id="IPR004500">
    <property type="entry name" value="Pro-tRNA-synth_IIa_bac-type"/>
</dbReference>
<dbReference type="Proteomes" id="UP001301442">
    <property type="component" value="Chromosome"/>
</dbReference>